<dbReference type="SUPFAM" id="SSF48065">
    <property type="entry name" value="DBL homology domain (DH-domain)"/>
    <property type="match status" value="1"/>
</dbReference>
<evidence type="ECO:0000256" key="2">
    <source>
        <dbReference type="ARBA" id="ARBA00022658"/>
    </source>
</evidence>
<feature type="region of interest" description="Disordered" evidence="4">
    <location>
        <begin position="1"/>
        <end position="90"/>
    </location>
</feature>
<dbReference type="InterPro" id="IPR000219">
    <property type="entry name" value="DH_dom"/>
</dbReference>
<dbReference type="PROSITE" id="PS50010">
    <property type="entry name" value="DH_2"/>
    <property type="match status" value="1"/>
</dbReference>
<reference evidence="7 8" key="1">
    <citation type="journal article" date="2013" name="Nat. Commun.">
        <title>Genome analysis reveals insights into physiology and longevity of the Brandt's bat Myotis brandtii.</title>
        <authorList>
            <person name="Seim I."/>
            <person name="Fang X."/>
            <person name="Xiong Z."/>
            <person name="Lobanov A.V."/>
            <person name="Huang Z."/>
            <person name="Ma S."/>
            <person name="Feng Y."/>
            <person name="Turanov A.A."/>
            <person name="Zhu Y."/>
            <person name="Lenz T.L."/>
            <person name="Gerashchenko M.V."/>
            <person name="Fan D."/>
            <person name="Hee Yim S."/>
            <person name="Yao X."/>
            <person name="Jordan D."/>
            <person name="Xiong Y."/>
            <person name="Ma Y."/>
            <person name="Lyapunov A.N."/>
            <person name="Chen G."/>
            <person name="Kulakova O.I."/>
            <person name="Sun Y."/>
            <person name="Lee S.G."/>
            <person name="Bronson R.T."/>
            <person name="Moskalev A.A."/>
            <person name="Sunyaev S.R."/>
            <person name="Zhang G."/>
            <person name="Krogh A."/>
            <person name="Wang J."/>
            <person name="Gladyshev V.N."/>
        </authorList>
    </citation>
    <scope>NUCLEOTIDE SEQUENCE [LARGE SCALE GENOMIC DNA]</scope>
</reference>
<dbReference type="GO" id="GO:0005737">
    <property type="term" value="C:cytoplasm"/>
    <property type="evidence" value="ECO:0007669"/>
    <property type="project" value="TreeGrafter"/>
</dbReference>
<dbReference type="CDD" id="cd12025">
    <property type="entry name" value="SH3_Obscurin_like"/>
    <property type="match status" value="1"/>
</dbReference>
<keyword evidence="2" id="KW-0344">Guanine-nucleotide releasing factor</keyword>
<dbReference type="AlphaFoldDB" id="S7P9V2"/>
<name>S7P9V2_MYOBR</name>
<dbReference type="GO" id="GO:0005085">
    <property type="term" value="F:guanyl-nucleotide exchange factor activity"/>
    <property type="evidence" value="ECO:0007669"/>
    <property type="project" value="UniProtKB-KW"/>
</dbReference>
<protein>
    <submittedName>
        <fullName evidence="7">Obscurin</fullName>
    </submittedName>
</protein>
<evidence type="ECO:0000313" key="8">
    <source>
        <dbReference type="Proteomes" id="UP000052978"/>
    </source>
</evidence>
<feature type="domain" description="SH3" evidence="5">
    <location>
        <begin position="95"/>
        <end position="162"/>
    </location>
</feature>
<dbReference type="EMBL" id="KE162077">
    <property type="protein sequence ID" value="EPQ06908.1"/>
    <property type="molecule type" value="Genomic_DNA"/>
</dbReference>
<dbReference type="InterPro" id="IPR001452">
    <property type="entry name" value="SH3_domain"/>
</dbReference>
<dbReference type="PANTHER" id="PTHR22826">
    <property type="entry name" value="RHO GUANINE EXCHANGE FACTOR-RELATED"/>
    <property type="match status" value="1"/>
</dbReference>
<dbReference type="Proteomes" id="UP000052978">
    <property type="component" value="Unassembled WGS sequence"/>
</dbReference>
<dbReference type="Gene3D" id="1.20.900.10">
    <property type="entry name" value="Dbl homology (DH) domain"/>
    <property type="match status" value="1"/>
</dbReference>
<organism evidence="7 8">
    <name type="scientific">Myotis brandtii</name>
    <name type="common">Brandt's bat</name>
    <dbReference type="NCBI Taxonomy" id="109478"/>
    <lineage>
        <taxon>Eukaryota</taxon>
        <taxon>Metazoa</taxon>
        <taxon>Chordata</taxon>
        <taxon>Craniata</taxon>
        <taxon>Vertebrata</taxon>
        <taxon>Euteleostomi</taxon>
        <taxon>Mammalia</taxon>
        <taxon>Eutheria</taxon>
        <taxon>Laurasiatheria</taxon>
        <taxon>Chiroptera</taxon>
        <taxon>Yangochiroptera</taxon>
        <taxon>Vespertilionidae</taxon>
        <taxon>Myotis</taxon>
    </lineage>
</organism>
<evidence type="ECO:0000256" key="3">
    <source>
        <dbReference type="PROSITE-ProRule" id="PRU00192"/>
    </source>
</evidence>
<accession>S7P9V2</accession>
<dbReference type="SUPFAM" id="SSF50044">
    <property type="entry name" value="SH3-domain"/>
    <property type="match status" value="1"/>
</dbReference>
<dbReference type="GO" id="GO:0019898">
    <property type="term" value="C:extrinsic component of membrane"/>
    <property type="evidence" value="ECO:0007669"/>
    <property type="project" value="TreeGrafter"/>
</dbReference>
<dbReference type="InterPro" id="IPR035899">
    <property type="entry name" value="DBL_dom_sf"/>
</dbReference>
<dbReference type="SMART" id="SM00325">
    <property type="entry name" value="RhoGEF"/>
    <property type="match status" value="1"/>
</dbReference>
<dbReference type="GO" id="GO:0007411">
    <property type="term" value="P:axon guidance"/>
    <property type="evidence" value="ECO:0007669"/>
    <property type="project" value="TreeGrafter"/>
</dbReference>
<sequence length="440" mass="48259">MGPTEGNRSEGGRGNGGGPSGDRVEEAEDKQLSSQHHHQDPGHPSTPEAPPCPSGVAPSGTPDSVSISRGQGPCGLGLGKPRRLPSGLTQLPPPQIFDIYVVTADYLPLGAEQDAISLREGQYVEVLDSAHPLRWLVRTKPTKSSPSRQGWVSPAYLDKRLKLSPEWGPAEAPEFPREAVSEDEYKMRLSSIVQELLASEQAFVGKLQFLQSHHMQHLDHCPHVPAAVASQKDVIFRNVPDLSQFHNSFLQELQSCETDDDVAMCFLKNQAAFEKYLEFLVGRVQAESVVVSTAVQEFYKKYSEEVLSAIDPSQPPPPPLQHFLEQPVQRVQQYQALLKVGSCPSPTPPCPGPAWRVHPDQVSLQELIRNKARNRQNCALLEQAYAVVSALPQRAENQLHVSLMENYPGTLEALGEPIRQVCGGRHAEWVGGRVEVCASG</sequence>
<proteinExistence type="predicted"/>
<dbReference type="FunFam" id="2.30.30.40:FF:000124">
    <property type="entry name" value="obscurin isoform X2"/>
    <property type="match status" value="1"/>
</dbReference>
<dbReference type="InterPro" id="IPR051336">
    <property type="entry name" value="RhoGEF_Guanine_NuclExch_SF"/>
</dbReference>
<dbReference type="PANTHER" id="PTHR22826:SF106">
    <property type="entry name" value="TRIO, ISOFORM A"/>
    <property type="match status" value="1"/>
</dbReference>
<evidence type="ECO:0000256" key="4">
    <source>
        <dbReference type="SAM" id="MobiDB-lite"/>
    </source>
</evidence>
<gene>
    <name evidence="7" type="ORF">D623_10016128</name>
</gene>
<evidence type="ECO:0000256" key="1">
    <source>
        <dbReference type="ARBA" id="ARBA00022443"/>
    </source>
</evidence>
<evidence type="ECO:0000259" key="6">
    <source>
        <dbReference type="PROSITE" id="PS50010"/>
    </source>
</evidence>
<evidence type="ECO:0000313" key="7">
    <source>
        <dbReference type="EMBL" id="EPQ06908.1"/>
    </source>
</evidence>
<dbReference type="Pfam" id="PF00621">
    <property type="entry name" value="RhoGEF"/>
    <property type="match status" value="1"/>
</dbReference>
<evidence type="ECO:0000259" key="5">
    <source>
        <dbReference type="PROSITE" id="PS50002"/>
    </source>
</evidence>
<dbReference type="PROSITE" id="PS50002">
    <property type="entry name" value="SH3"/>
    <property type="match status" value="1"/>
</dbReference>
<keyword evidence="1 3" id="KW-0728">SH3 domain</keyword>
<dbReference type="FunFam" id="1.20.900.10:FF:000027">
    <property type="entry name" value="Obscurin, cytoskeletal calmodulin and titin-interacting RhoGEF"/>
    <property type="match status" value="1"/>
</dbReference>
<keyword evidence="8" id="KW-1185">Reference proteome</keyword>
<dbReference type="InterPro" id="IPR035526">
    <property type="entry name" value="Obscurin_SH3"/>
</dbReference>
<feature type="domain" description="DH" evidence="6">
    <location>
        <begin position="188"/>
        <end position="339"/>
    </location>
</feature>
<dbReference type="Gene3D" id="2.30.30.40">
    <property type="entry name" value="SH3 Domains"/>
    <property type="match status" value="1"/>
</dbReference>
<dbReference type="InterPro" id="IPR036028">
    <property type="entry name" value="SH3-like_dom_sf"/>
</dbReference>